<comment type="caution">
    <text evidence="1">The sequence shown here is derived from an EMBL/GenBank/DDBJ whole genome shotgun (WGS) entry which is preliminary data.</text>
</comment>
<dbReference type="EMBL" id="PQXM01001924">
    <property type="protein sequence ID" value="TGO49078.1"/>
    <property type="molecule type" value="Genomic_DNA"/>
</dbReference>
<protein>
    <recommendedName>
        <fullName evidence="3">Protein kinase domain-containing protein</fullName>
    </recommendedName>
</protein>
<reference evidence="1 2" key="1">
    <citation type="submission" date="2017-12" db="EMBL/GenBank/DDBJ databases">
        <title>Comparative genomics of Botrytis spp.</title>
        <authorList>
            <person name="Valero-Jimenez C.A."/>
            <person name="Tapia P."/>
            <person name="Veloso J."/>
            <person name="Silva-Moreno E."/>
            <person name="Staats M."/>
            <person name="Valdes J.H."/>
            <person name="Van Kan J.A.L."/>
        </authorList>
    </citation>
    <scope>NUCLEOTIDE SEQUENCE [LARGE SCALE GENOMIC DNA]</scope>
    <source>
        <strain evidence="1 2">Be9601</strain>
    </source>
</reference>
<organism evidence="1 2">
    <name type="scientific">Botrytis elliptica</name>
    <dbReference type="NCBI Taxonomy" id="278938"/>
    <lineage>
        <taxon>Eukaryota</taxon>
        <taxon>Fungi</taxon>
        <taxon>Dikarya</taxon>
        <taxon>Ascomycota</taxon>
        <taxon>Pezizomycotina</taxon>
        <taxon>Leotiomycetes</taxon>
        <taxon>Helotiales</taxon>
        <taxon>Sclerotiniaceae</taxon>
        <taxon>Botrytis</taxon>
    </lineage>
</organism>
<keyword evidence="2" id="KW-1185">Reference proteome</keyword>
<evidence type="ECO:0008006" key="3">
    <source>
        <dbReference type="Google" id="ProtNLM"/>
    </source>
</evidence>
<name>A0A4Z1HJ56_9HELO</name>
<dbReference type="AlphaFoldDB" id="A0A4Z1HJ56"/>
<proteinExistence type="predicted"/>
<dbReference type="STRING" id="278938.A0A4Z1HJ56"/>
<evidence type="ECO:0000313" key="1">
    <source>
        <dbReference type="EMBL" id="TGO49078.1"/>
    </source>
</evidence>
<gene>
    <name evidence="1" type="ORF">BELL_1926g00010</name>
</gene>
<evidence type="ECO:0000313" key="2">
    <source>
        <dbReference type="Proteomes" id="UP000297229"/>
    </source>
</evidence>
<dbReference type="InterPro" id="IPR011009">
    <property type="entry name" value="Kinase-like_dom_sf"/>
</dbReference>
<dbReference type="Proteomes" id="UP000297229">
    <property type="component" value="Unassembled WGS sequence"/>
</dbReference>
<sequence>MVNTYVIELHQYEEVDDYNDESYIKIFVRGFGARFEIQYLPRNLKASSYQLAQYNKSLKILALGDAGYNNWDVMNAEEEVNKLKEPFRALMDSLLIEAIPSNCTARDYLQATVYILEAKCNGDTLLPTLKGRLPRQVVGLPGPPLKPIDDWLLDTFNYFTPSQIHLIPTSSELDQHPCLKGPSVIRTNTKCYFKPLLSNTPPGKDWVHKRVMDAFDAGKLPSTMPICRTKGIVVVDIEEVLEDYEPVSEAELTEKWGYTEDDVTIITNPKCMLGFVLSYIENKGTLYDIAPWEDCSNDLRLRWANELEGLVHQLHTVDLIWGDAKPQNILVDLKDRLWLIDLDGGHTPGWVEKENEETRTGDWQGIKRIKEWLLECGKSPFTRRIHSAL</sequence>
<dbReference type="OrthoDB" id="4062651at2759"/>
<dbReference type="SUPFAM" id="SSF56112">
    <property type="entry name" value="Protein kinase-like (PK-like)"/>
    <property type="match status" value="1"/>
</dbReference>
<accession>A0A4Z1HJ56</accession>
<dbReference type="Gene3D" id="1.10.510.10">
    <property type="entry name" value="Transferase(Phosphotransferase) domain 1"/>
    <property type="match status" value="1"/>
</dbReference>